<dbReference type="Proteomes" id="UP000748308">
    <property type="component" value="Unassembled WGS sequence"/>
</dbReference>
<comment type="caution">
    <text evidence="7">The sequence shown here is derived from an EMBL/GenBank/DDBJ whole genome shotgun (WGS) entry which is preliminary data.</text>
</comment>
<dbReference type="PANTHER" id="PTHR33529:SF6">
    <property type="entry name" value="YJGP_YJGQ FAMILY PERMEASE"/>
    <property type="match status" value="1"/>
</dbReference>
<organism evidence="7 8">
    <name type="scientific">Eiseniibacteriota bacterium</name>
    <dbReference type="NCBI Taxonomy" id="2212470"/>
    <lineage>
        <taxon>Bacteria</taxon>
        <taxon>Candidatus Eiseniibacteriota</taxon>
    </lineage>
</organism>
<evidence type="ECO:0000256" key="2">
    <source>
        <dbReference type="ARBA" id="ARBA00022475"/>
    </source>
</evidence>
<evidence type="ECO:0000256" key="3">
    <source>
        <dbReference type="ARBA" id="ARBA00022692"/>
    </source>
</evidence>
<dbReference type="AlphaFoldDB" id="A0A938BRC4"/>
<sequence>MAWLQEQAAVKKIHQYEVEIHKKFAIPFACIVFVLVGAPLGMRARRGGLAAGFLSAGFFMFYYLCLIGGEQLADRGQMPPMVAMWAANAILGALGVALTLRVCEVWRPRGAPGRARRSAA</sequence>
<dbReference type="PANTHER" id="PTHR33529">
    <property type="entry name" value="SLR0882 PROTEIN-RELATED"/>
    <property type="match status" value="1"/>
</dbReference>
<keyword evidence="3 6" id="KW-0812">Transmembrane</keyword>
<evidence type="ECO:0000256" key="6">
    <source>
        <dbReference type="SAM" id="Phobius"/>
    </source>
</evidence>
<evidence type="ECO:0000256" key="5">
    <source>
        <dbReference type="ARBA" id="ARBA00023136"/>
    </source>
</evidence>
<comment type="subcellular location">
    <subcellularLocation>
        <location evidence="1">Cell membrane</location>
        <topology evidence="1">Multi-pass membrane protein</topology>
    </subcellularLocation>
</comment>
<proteinExistence type="predicted"/>
<feature type="transmembrane region" description="Helical" evidence="6">
    <location>
        <begin position="81"/>
        <end position="100"/>
    </location>
</feature>
<reference evidence="7" key="1">
    <citation type="submission" date="2019-03" db="EMBL/GenBank/DDBJ databases">
        <title>Lake Tanganyika Metagenome-Assembled Genomes (MAGs).</title>
        <authorList>
            <person name="Tran P."/>
        </authorList>
    </citation>
    <scope>NUCLEOTIDE SEQUENCE</scope>
    <source>
        <strain evidence="7">M_DeepCast_400m_m2_100</strain>
    </source>
</reference>
<evidence type="ECO:0000313" key="7">
    <source>
        <dbReference type="EMBL" id="MBM3318195.1"/>
    </source>
</evidence>
<name>A0A938BRC4_UNCEI</name>
<keyword evidence="5 6" id="KW-0472">Membrane</keyword>
<dbReference type="InterPro" id="IPR005495">
    <property type="entry name" value="LptG/LptF_permease"/>
</dbReference>
<accession>A0A938BRC4</accession>
<gene>
    <name evidence="7" type="ORF">FJY75_10145</name>
</gene>
<feature type="transmembrane region" description="Helical" evidence="6">
    <location>
        <begin position="49"/>
        <end position="69"/>
    </location>
</feature>
<dbReference type="Pfam" id="PF03739">
    <property type="entry name" value="LptF_LptG"/>
    <property type="match status" value="1"/>
</dbReference>
<evidence type="ECO:0000256" key="4">
    <source>
        <dbReference type="ARBA" id="ARBA00022989"/>
    </source>
</evidence>
<dbReference type="GO" id="GO:0015920">
    <property type="term" value="P:lipopolysaccharide transport"/>
    <property type="evidence" value="ECO:0007669"/>
    <property type="project" value="TreeGrafter"/>
</dbReference>
<evidence type="ECO:0000313" key="8">
    <source>
        <dbReference type="Proteomes" id="UP000748308"/>
    </source>
</evidence>
<keyword evidence="2" id="KW-1003">Cell membrane</keyword>
<dbReference type="GO" id="GO:0043190">
    <property type="term" value="C:ATP-binding cassette (ABC) transporter complex"/>
    <property type="evidence" value="ECO:0007669"/>
    <property type="project" value="TreeGrafter"/>
</dbReference>
<protein>
    <submittedName>
        <fullName evidence="7">LptF/LptG family permease</fullName>
    </submittedName>
</protein>
<feature type="transmembrane region" description="Helical" evidence="6">
    <location>
        <begin position="24"/>
        <end position="42"/>
    </location>
</feature>
<dbReference type="EMBL" id="VGIY01000286">
    <property type="protein sequence ID" value="MBM3318195.1"/>
    <property type="molecule type" value="Genomic_DNA"/>
</dbReference>
<keyword evidence="4 6" id="KW-1133">Transmembrane helix</keyword>
<evidence type="ECO:0000256" key="1">
    <source>
        <dbReference type="ARBA" id="ARBA00004651"/>
    </source>
</evidence>